<keyword evidence="4 5" id="KW-0472">Membrane</keyword>
<dbReference type="PANTHER" id="PTHR37422">
    <property type="entry name" value="TEICHURONIC ACID BIOSYNTHESIS PROTEIN TUAE"/>
    <property type="match status" value="1"/>
</dbReference>
<evidence type="ECO:0000256" key="2">
    <source>
        <dbReference type="ARBA" id="ARBA00022692"/>
    </source>
</evidence>
<feature type="transmembrane region" description="Helical" evidence="5">
    <location>
        <begin position="46"/>
        <end position="68"/>
    </location>
</feature>
<evidence type="ECO:0000259" key="7">
    <source>
        <dbReference type="Pfam" id="PF19358"/>
    </source>
</evidence>
<evidence type="ECO:0000259" key="6">
    <source>
        <dbReference type="Pfam" id="PF04932"/>
    </source>
</evidence>
<dbReference type="PANTHER" id="PTHR37422:SF13">
    <property type="entry name" value="LIPOPOLYSACCHARIDE BIOSYNTHESIS PROTEIN PA4999-RELATED"/>
    <property type="match status" value="1"/>
</dbReference>
<feature type="transmembrane region" description="Helical" evidence="5">
    <location>
        <begin position="19"/>
        <end position="39"/>
    </location>
</feature>
<gene>
    <name evidence="8" type="ORF">GCM10011613_28800</name>
</gene>
<feature type="domain" description="DUF5935" evidence="7">
    <location>
        <begin position="30"/>
        <end position="195"/>
    </location>
</feature>
<reference evidence="9" key="1">
    <citation type="journal article" date="2019" name="Int. J. Syst. Evol. Microbiol.">
        <title>The Global Catalogue of Microorganisms (GCM) 10K type strain sequencing project: providing services to taxonomists for standard genome sequencing and annotation.</title>
        <authorList>
            <consortium name="The Broad Institute Genomics Platform"/>
            <consortium name="The Broad Institute Genome Sequencing Center for Infectious Disease"/>
            <person name="Wu L."/>
            <person name="Ma J."/>
        </authorList>
    </citation>
    <scope>NUCLEOTIDE SEQUENCE [LARGE SCALE GENOMIC DNA]</scope>
    <source>
        <strain evidence="9">KCTC 32239</strain>
    </source>
</reference>
<dbReference type="EMBL" id="BMYZ01000003">
    <property type="protein sequence ID" value="GGY82278.1"/>
    <property type="molecule type" value="Genomic_DNA"/>
</dbReference>
<proteinExistence type="predicted"/>
<accession>A0ABQ3B773</accession>
<keyword evidence="2 5" id="KW-0812">Transmembrane</keyword>
<organism evidence="8 9">
    <name type="scientific">Cellvibrio zantedeschiae</name>
    <dbReference type="NCBI Taxonomy" id="1237077"/>
    <lineage>
        <taxon>Bacteria</taxon>
        <taxon>Pseudomonadati</taxon>
        <taxon>Pseudomonadota</taxon>
        <taxon>Gammaproteobacteria</taxon>
        <taxon>Cellvibrionales</taxon>
        <taxon>Cellvibrionaceae</taxon>
        <taxon>Cellvibrio</taxon>
    </lineage>
</organism>
<evidence type="ECO:0000256" key="4">
    <source>
        <dbReference type="ARBA" id="ARBA00023136"/>
    </source>
</evidence>
<dbReference type="InterPro" id="IPR051533">
    <property type="entry name" value="WaaL-like"/>
</dbReference>
<dbReference type="InterPro" id="IPR045979">
    <property type="entry name" value="DUF5935"/>
</dbReference>
<name>A0ABQ3B773_9GAMM</name>
<feature type="transmembrane region" description="Helical" evidence="5">
    <location>
        <begin position="132"/>
        <end position="151"/>
    </location>
</feature>
<dbReference type="Pfam" id="PF19358">
    <property type="entry name" value="DUF5935"/>
    <property type="match status" value="1"/>
</dbReference>
<dbReference type="Proteomes" id="UP000619761">
    <property type="component" value="Unassembled WGS sequence"/>
</dbReference>
<evidence type="ECO:0000256" key="3">
    <source>
        <dbReference type="ARBA" id="ARBA00022989"/>
    </source>
</evidence>
<evidence type="ECO:0008006" key="10">
    <source>
        <dbReference type="Google" id="ProtNLM"/>
    </source>
</evidence>
<evidence type="ECO:0000256" key="1">
    <source>
        <dbReference type="ARBA" id="ARBA00004141"/>
    </source>
</evidence>
<sequence length="416" mass="47556">MATQIYTVDDFYAFKVKNMWSYCKTQHFSFWAICCYLFVEFVRPQTLIPALNILPWAMLFILLAAIGAMTDPSVKAVSNFANKLMVLFLLMIIISIGFAQYFDLARKEFMQIFNWFVIYFLIINIVNTRERAYIFILILLIASAKIAIGTSKSWAMRGFSFTAWGLSGPAGFFQNSGELAILMLVLFPLAFYMYQALKDKVTKWERGILILFWVCPILTILGASSRGAQLALAVQLVIMFRKSMFKLKPLIGVVILCGAIFYLLPQEQKDRFSNSGDDKTSQQRLLYWEHGWEMLKEYPLTGVGFFNFAPYYEDFYPQDMLYPRAQLPHNIFIQVGTDAGFIALFIFMLLIFYCFVLAIKLGKHNSVDGKFAAGLGFGVLGFAIAGQFVTVTYYPFLWINLGILVALNNITNQQKK</sequence>
<evidence type="ECO:0000313" key="8">
    <source>
        <dbReference type="EMBL" id="GGY82278.1"/>
    </source>
</evidence>
<protein>
    <recommendedName>
        <fullName evidence="10">O-antigen polymerase</fullName>
    </recommendedName>
</protein>
<feature type="transmembrane region" description="Helical" evidence="5">
    <location>
        <begin position="371"/>
        <end position="389"/>
    </location>
</feature>
<evidence type="ECO:0000313" key="9">
    <source>
        <dbReference type="Proteomes" id="UP000619761"/>
    </source>
</evidence>
<comment type="subcellular location">
    <subcellularLocation>
        <location evidence="1">Membrane</location>
        <topology evidence="1">Multi-pass membrane protein</topology>
    </subcellularLocation>
</comment>
<feature type="transmembrane region" description="Helical" evidence="5">
    <location>
        <begin position="109"/>
        <end position="126"/>
    </location>
</feature>
<feature type="transmembrane region" description="Helical" evidence="5">
    <location>
        <begin position="245"/>
        <end position="264"/>
    </location>
</feature>
<comment type="caution">
    <text evidence="8">The sequence shown here is derived from an EMBL/GenBank/DDBJ whole genome shotgun (WGS) entry which is preliminary data.</text>
</comment>
<feature type="transmembrane region" description="Helical" evidence="5">
    <location>
        <begin position="206"/>
        <end position="224"/>
    </location>
</feature>
<keyword evidence="9" id="KW-1185">Reference proteome</keyword>
<dbReference type="Pfam" id="PF04932">
    <property type="entry name" value="Wzy_C"/>
    <property type="match status" value="1"/>
</dbReference>
<dbReference type="InterPro" id="IPR007016">
    <property type="entry name" value="O-antigen_ligase-rel_domated"/>
</dbReference>
<feature type="transmembrane region" description="Helical" evidence="5">
    <location>
        <begin position="172"/>
        <end position="194"/>
    </location>
</feature>
<keyword evidence="3 5" id="KW-1133">Transmembrane helix</keyword>
<feature type="transmembrane region" description="Helical" evidence="5">
    <location>
        <begin position="80"/>
        <end position="102"/>
    </location>
</feature>
<feature type="transmembrane region" description="Helical" evidence="5">
    <location>
        <begin position="339"/>
        <end position="359"/>
    </location>
</feature>
<feature type="domain" description="O-antigen ligase-related" evidence="6">
    <location>
        <begin position="214"/>
        <end position="348"/>
    </location>
</feature>
<evidence type="ECO:0000256" key="5">
    <source>
        <dbReference type="SAM" id="Phobius"/>
    </source>
</evidence>
<dbReference type="RefSeq" id="WP_189419862.1">
    <property type="nucleotide sequence ID" value="NZ_BMYZ01000003.1"/>
</dbReference>